<evidence type="ECO:0000256" key="5">
    <source>
        <dbReference type="ARBA" id="ARBA00023136"/>
    </source>
</evidence>
<dbReference type="GO" id="GO:0008049">
    <property type="term" value="P:male courtship behavior"/>
    <property type="evidence" value="ECO:0007669"/>
    <property type="project" value="TreeGrafter"/>
</dbReference>
<dbReference type="STRING" id="121224.E0VH80"/>
<dbReference type="Proteomes" id="UP000009046">
    <property type="component" value="Unassembled WGS sequence"/>
</dbReference>
<feature type="transmembrane region" description="Helical" evidence="8">
    <location>
        <begin position="314"/>
        <end position="334"/>
    </location>
</feature>
<dbReference type="EMBL" id="DS235161">
    <property type="protein sequence ID" value="EEB12736.1"/>
    <property type="molecule type" value="Genomic_DNA"/>
</dbReference>
<dbReference type="InParanoid" id="E0VH80"/>
<organism>
    <name type="scientific">Pediculus humanus subsp. corporis</name>
    <name type="common">Body louse</name>
    <dbReference type="NCBI Taxonomy" id="121224"/>
    <lineage>
        <taxon>Eukaryota</taxon>
        <taxon>Metazoa</taxon>
        <taxon>Ecdysozoa</taxon>
        <taxon>Arthropoda</taxon>
        <taxon>Hexapoda</taxon>
        <taxon>Insecta</taxon>
        <taxon>Pterygota</taxon>
        <taxon>Neoptera</taxon>
        <taxon>Paraneoptera</taxon>
        <taxon>Psocodea</taxon>
        <taxon>Troctomorpha</taxon>
        <taxon>Phthiraptera</taxon>
        <taxon>Anoplura</taxon>
        <taxon>Pediculidae</taxon>
        <taxon>Pediculus</taxon>
    </lineage>
</organism>
<dbReference type="AlphaFoldDB" id="E0VH80"/>
<evidence type="ECO:0000313" key="9">
    <source>
        <dbReference type="EMBL" id="EEB12736.1"/>
    </source>
</evidence>
<accession>E0VH80</accession>
<name>E0VH80_PEDHC</name>
<dbReference type="PANTHER" id="PTHR21143:SF104">
    <property type="entry name" value="GUSTATORY RECEPTOR 8A-RELATED"/>
    <property type="match status" value="1"/>
</dbReference>
<dbReference type="GO" id="GO:0007165">
    <property type="term" value="P:signal transduction"/>
    <property type="evidence" value="ECO:0007669"/>
    <property type="project" value="UniProtKB-KW"/>
</dbReference>
<keyword evidence="7 8" id="KW-0807">Transducer</keyword>
<gene>
    <name evidence="10" type="primary">8238520</name>
    <name evidence="9" type="ORF">Phum_PHUM202890</name>
</gene>
<dbReference type="FunCoup" id="E0VH80">
    <property type="interactions" value="6"/>
</dbReference>
<feature type="transmembrane region" description="Helical" evidence="8">
    <location>
        <begin position="78"/>
        <end position="97"/>
    </location>
</feature>
<feature type="transmembrane region" description="Helical" evidence="8">
    <location>
        <begin position="354"/>
        <end position="372"/>
    </location>
</feature>
<dbReference type="GO" id="GO:0005886">
    <property type="term" value="C:plasma membrane"/>
    <property type="evidence" value="ECO:0007669"/>
    <property type="project" value="UniProtKB-SubCell"/>
</dbReference>
<evidence type="ECO:0000313" key="11">
    <source>
        <dbReference type="Proteomes" id="UP000009046"/>
    </source>
</evidence>
<dbReference type="PANTHER" id="PTHR21143">
    <property type="entry name" value="INVERTEBRATE GUSTATORY RECEPTOR"/>
    <property type="match status" value="1"/>
</dbReference>
<feature type="transmembrane region" description="Helical" evidence="8">
    <location>
        <begin position="160"/>
        <end position="178"/>
    </location>
</feature>
<reference evidence="9" key="1">
    <citation type="submission" date="2007-04" db="EMBL/GenBank/DDBJ databases">
        <title>Annotation of Pediculus humanus corporis strain USDA.</title>
        <authorList>
            <person name="Kirkness E."/>
            <person name="Hannick L."/>
            <person name="Hass B."/>
            <person name="Bruggner R."/>
            <person name="Lawson D."/>
            <person name="Bidwell S."/>
            <person name="Joardar V."/>
            <person name="Caler E."/>
            <person name="Walenz B."/>
            <person name="Inman J."/>
            <person name="Schobel S."/>
            <person name="Galinsky K."/>
            <person name="Amedeo P."/>
            <person name="Strausberg R."/>
        </authorList>
    </citation>
    <scope>NUCLEOTIDE SEQUENCE</scope>
    <source>
        <strain evidence="9">USDA</strain>
    </source>
</reference>
<evidence type="ECO:0000256" key="6">
    <source>
        <dbReference type="ARBA" id="ARBA00023170"/>
    </source>
</evidence>
<keyword evidence="5 8" id="KW-0472">Membrane</keyword>
<comment type="subcellular location">
    <subcellularLocation>
        <location evidence="1 8">Cell membrane</location>
        <topology evidence="1 8">Multi-pass membrane protein</topology>
    </subcellularLocation>
</comment>
<keyword evidence="6 8" id="KW-0675">Receptor</keyword>
<dbReference type="Pfam" id="PF08395">
    <property type="entry name" value="7tm_7"/>
    <property type="match status" value="2"/>
</dbReference>
<dbReference type="CTD" id="8238520"/>
<dbReference type="RefSeq" id="XP_002425474.1">
    <property type="nucleotide sequence ID" value="XM_002425429.1"/>
</dbReference>
<feature type="transmembrane region" description="Helical" evidence="8">
    <location>
        <begin position="427"/>
        <end position="445"/>
    </location>
</feature>
<dbReference type="HOGENOM" id="CLU_029071_1_0_1"/>
<protein>
    <recommendedName>
        <fullName evidence="8">Gustatory receptor</fullName>
    </recommendedName>
</protein>
<reference evidence="9" key="2">
    <citation type="submission" date="2007-04" db="EMBL/GenBank/DDBJ databases">
        <title>The genome of the human body louse.</title>
        <authorList>
            <consortium name="The Human Body Louse Genome Consortium"/>
            <person name="Kirkness E."/>
            <person name="Walenz B."/>
            <person name="Hass B."/>
            <person name="Bruggner R."/>
            <person name="Strausberg R."/>
        </authorList>
    </citation>
    <scope>NUCLEOTIDE SEQUENCE</scope>
    <source>
        <strain evidence="9">USDA</strain>
    </source>
</reference>
<dbReference type="InterPro" id="IPR013604">
    <property type="entry name" value="7TM_chemorcpt"/>
</dbReference>
<dbReference type="VEuPathDB" id="VectorBase:PHUM202890"/>
<keyword evidence="11" id="KW-1185">Reference proteome</keyword>
<keyword evidence="4 8" id="KW-1133">Transmembrane helix</keyword>
<evidence type="ECO:0000256" key="3">
    <source>
        <dbReference type="ARBA" id="ARBA00022692"/>
    </source>
</evidence>
<evidence type="ECO:0000256" key="4">
    <source>
        <dbReference type="ARBA" id="ARBA00022989"/>
    </source>
</evidence>
<feature type="transmembrane region" description="Helical" evidence="8">
    <location>
        <begin position="6"/>
        <end position="25"/>
    </location>
</feature>
<dbReference type="GO" id="GO:0007635">
    <property type="term" value="P:chemosensory behavior"/>
    <property type="evidence" value="ECO:0007669"/>
    <property type="project" value="TreeGrafter"/>
</dbReference>
<dbReference type="GO" id="GO:0030424">
    <property type="term" value="C:axon"/>
    <property type="evidence" value="ECO:0007669"/>
    <property type="project" value="TreeGrafter"/>
</dbReference>
<evidence type="ECO:0000256" key="7">
    <source>
        <dbReference type="ARBA" id="ARBA00023224"/>
    </source>
</evidence>
<dbReference type="EnsemblMetazoa" id="PHUM202890-RA">
    <property type="protein sequence ID" value="PHUM202890-PA"/>
    <property type="gene ID" value="PHUM202890"/>
</dbReference>
<comment type="similarity">
    <text evidence="8">Belongs to the insect chemoreceptor superfamily. Gustatory receptor (GR) family.</text>
</comment>
<dbReference type="OMA" id="LTICHID"/>
<dbReference type="EMBL" id="AAZO01002354">
    <property type="status" value="NOT_ANNOTATED_CDS"/>
    <property type="molecule type" value="Genomic_DNA"/>
</dbReference>
<comment type="caution">
    <text evidence="8">Lacks conserved residue(s) required for the propagation of feature annotation.</text>
</comment>
<dbReference type="eggNOG" id="ENOG502S2QD">
    <property type="taxonomic scope" value="Eukaryota"/>
</dbReference>
<reference evidence="10" key="3">
    <citation type="submission" date="2021-02" db="UniProtKB">
        <authorList>
            <consortium name="EnsemblMetazoa"/>
        </authorList>
    </citation>
    <scope>IDENTIFICATION</scope>
    <source>
        <strain evidence="10">USDA</strain>
    </source>
</reference>
<comment type="function">
    <text evidence="8">Gustatory receptor which mediates acceptance or avoidance behavior, depending on its substrates.</text>
</comment>
<sequence>MSDIFTAISFLLTVSKIIGLGSFYVDKKKKKLHTSVVGLLYSCLMLFCFTGNAGFLTYTKLLYKDKRIDSYVGLASDVILLTCGIVVTFTCILFSMIQRKKTMKVIEEFYKIHWEMKKLKQDVNYLKLKKKILCHVLLLLFILLLIFFLMIFYVENLKSFLYFSYMYAWFVPNIYNFLTGYQFVSGAELLKIHFKALNKSLEKFDDDDKDKEDDEFANNNNNKRPEMNFYFDSFPSPSLGKNFTNVNYLAWEFRTANKFHLIKNKKLWKHQRKIWPGEKEFHDVVNDLNKIKRIRKIHGNLCGIKEHLNSSFSLQVLSSVAQSFIFITVNLYLIFTTLSSEDSSVSLFKISYPVLWFVIHSLELIIIVLTCTNTSKAGNYTAVLVHKLLAKECKLELKNQLKLFSIQLLHRKICFTAAGFFNLDMALLQGVIGAATTYLVILIQFHNTYEVRKN</sequence>
<evidence type="ECO:0000313" key="10">
    <source>
        <dbReference type="EnsemblMetazoa" id="PHUM202890-PA"/>
    </source>
</evidence>
<evidence type="ECO:0000256" key="2">
    <source>
        <dbReference type="ARBA" id="ARBA00022475"/>
    </source>
</evidence>
<evidence type="ECO:0000256" key="1">
    <source>
        <dbReference type="ARBA" id="ARBA00004651"/>
    </source>
</evidence>
<keyword evidence="2 8" id="KW-1003">Cell membrane</keyword>
<dbReference type="GO" id="GO:0050909">
    <property type="term" value="P:sensory perception of taste"/>
    <property type="evidence" value="ECO:0007669"/>
    <property type="project" value="InterPro"/>
</dbReference>
<dbReference type="GeneID" id="8238520"/>
<dbReference type="KEGG" id="phu:Phum_PHUM202890"/>
<dbReference type="GO" id="GO:0030425">
    <property type="term" value="C:dendrite"/>
    <property type="evidence" value="ECO:0007669"/>
    <property type="project" value="TreeGrafter"/>
</dbReference>
<keyword evidence="3 8" id="KW-0812">Transmembrane</keyword>
<proteinExistence type="inferred from homology"/>
<feature type="transmembrane region" description="Helical" evidence="8">
    <location>
        <begin position="37"/>
        <end position="58"/>
    </location>
</feature>
<dbReference type="GO" id="GO:0043025">
    <property type="term" value="C:neuronal cell body"/>
    <property type="evidence" value="ECO:0007669"/>
    <property type="project" value="TreeGrafter"/>
</dbReference>
<dbReference type="OrthoDB" id="6366728at2759"/>
<evidence type="ECO:0000256" key="8">
    <source>
        <dbReference type="RuleBase" id="RU363108"/>
    </source>
</evidence>
<feature type="transmembrane region" description="Helical" evidence="8">
    <location>
        <begin position="132"/>
        <end position="154"/>
    </location>
</feature>